<comment type="caution">
    <text evidence="1">The sequence shown here is derived from an EMBL/GenBank/DDBJ whole genome shotgun (WGS) entry which is preliminary data.</text>
</comment>
<evidence type="ECO:0000313" key="2">
    <source>
        <dbReference type="Proteomes" id="UP000050443"/>
    </source>
</evidence>
<organism evidence="1 2">
    <name type="scientific">Flavobacterium aquidurense</name>
    <dbReference type="NCBI Taxonomy" id="362413"/>
    <lineage>
        <taxon>Bacteria</taxon>
        <taxon>Pseudomonadati</taxon>
        <taxon>Bacteroidota</taxon>
        <taxon>Flavobacteriia</taxon>
        <taxon>Flavobacteriales</taxon>
        <taxon>Flavobacteriaceae</taxon>
        <taxon>Flavobacterium</taxon>
    </lineage>
</organism>
<sequence>MAIFIRFLAVYFVFDSLFDKFKKRKRATLSSFMNNNDSKSRIV</sequence>
<gene>
    <name evidence="1" type="ORF">RC62_457</name>
</gene>
<dbReference type="PATRIC" id="fig|362413.3.peg.438"/>
<accession>A0A0N8VMX8</accession>
<evidence type="ECO:0000313" key="1">
    <source>
        <dbReference type="EMBL" id="KQB40564.1"/>
    </source>
</evidence>
<dbReference type="Proteomes" id="UP000050443">
    <property type="component" value="Unassembled WGS sequence"/>
</dbReference>
<dbReference type="AlphaFoldDB" id="A0A0N8VMX8"/>
<reference evidence="1 2" key="1">
    <citation type="submission" date="2014-09" db="EMBL/GenBank/DDBJ databases">
        <title>Genome sequence of Flavobacterium aquidurense RC62.</title>
        <authorList>
            <person name="Kim J.F."/>
            <person name="Kwak M.-J."/>
        </authorList>
    </citation>
    <scope>NUCLEOTIDE SEQUENCE [LARGE SCALE GENOMIC DNA]</scope>
    <source>
        <strain evidence="1 2">RC62</strain>
    </source>
</reference>
<protein>
    <submittedName>
        <fullName evidence="1">Uncharacterized protein</fullName>
    </submittedName>
</protein>
<name>A0A0N8VMX8_9FLAO</name>
<dbReference type="EMBL" id="JRLF01000010">
    <property type="protein sequence ID" value="KQB40564.1"/>
    <property type="molecule type" value="Genomic_DNA"/>
</dbReference>
<proteinExistence type="predicted"/>